<dbReference type="SUPFAM" id="SSF51556">
    <property type="entry name" value="Metallo-dependent hydrolases"/>
    <property type="match status" value="1"/>
</dbReference>
<dbReference type="EMBL" id="UINC01005391">
    <property type="protein sequence ID" value="SVA21038.1"/>
    <property type="molecule type" value="Genomic_DNA"/>
</dbReference>
<accession>A0A381U032</accession>
<dbReference type="Gene3D" id="3.20.20.140">
    <property type="entry name" value="Metal-dependent hydrolases"/>
    <property type="match status" value="1"/>
</dbReference>
<dbReference type="InterPro" id="IPR032466">
    <property type="entry name" value="Metal_Hydrolase"/>
</dbReference>
<dbReference type="AlphaFoldDB" id="A0A381U032"/>
<dbReference type="PANTHER" id="PTHR42889:SF1">
    <property type="entry name" value="BLR3681 PROTEIN"/>
    <property type="match status" value="1"/>
</dbReference>
<sequence length="332" mass="37484">MSESEFIKDIFLDSDTDIMVLSFVPSTRENEPVTIEDADQTRRIVAELEGSKRLMIHGRVNPNQDGDLEGMDELAENWDISAFKTYTQYGPGGRGFFLHEDPGLAMIERAGRLGVRNICVHKGLPFGPQSYEHSQSSDIGIVAKQYPNMNFLIYHSSFVGSVEEQEFSEGSGRDGIDTLIQSLIDNGIAPNSNVYAELGSTWRFLMRDPNNAAHSLGKLFKYVGENNVLWGTDSIWYGSPQDQIQAFRTFQISEEFQDRYGYPEITAELRRKVFGLNAAVPYGIEGSEIRTLMTADDLVSMEKLAYQEDPQPSFLTYGPKTRREFINLLKWG</sequence>
<proteinExistence type="predicted"/>
<dbReference type="GO" id="GO:0016787">
    <property type="term" value="F:hydrolase activity"/>
    <property type="evidence" value="ECO:0007669"/>
    <property type="project" value="InterPro"/>
</dbReference>
<dbReference type="InterPro" id="IPR006680">
    <property type="entry name" value="Amidohydro-rel"/>
</dbReference>
<reference evidence="2" key="1">
    <citation type="submission" date="2018-05" db="EMBL/GenBank/DDBJ databases">
        <authorList>
            <person name="Lanie J.A."/>
            <person name="Ng W.-L."/>
            <person name="Kazmierczak K.M."/>
            <person name="Andrzejewski T.M."/>
            <person name="Davidsen T.M."/>
            <person name="Wayne K.J."/>
            <person name="Tettelin H."/>
            <person name="Glass J.I."/>
            <person name="Rusch D."/>
            <person name="Podicherti R."/>
            <person name="Tsui H.-C.T."/>
            <person name="Winkler M.E."/>
        </authorList>
    </citation>
    <scope>NUCLEOTIDE SEQUENCE</scope>
</reference>
<feature type="domain" description="Amidohydrolase-related" evidence="1">
    <location>
        <begin position="16"/>
        <end position="282"/>
    </location>
</feature>
<protein>
    <recommendedName>
        <fullName evidence="1">Amidohydrolase-related domain-containing protein</fullName>
    </recommendedName>
</protein>
<dbReference type="PANTHER" id="PTHR42889">
    <property type="entry name" value="BLR3681 PROTEIN"/>
    <property type="match status" value="1"/>
</dbReference>
<dbReference type="Pfam" id="PF04909">
    <property type="entry name" value="Amidohydro_2"/>
    <property type="match status" value="1"/>
</dbReference>
<organism evidence="2">
    <name type="scientific">marine metagenome</name>
    <dbReference type="NCBI Taxonomy" id="408172"/>
    <lineage>
        <taxon>unclassified sequences</taxon>
        <taxon>metagenomes</taxon>
        <taxon>ecological metagenomes</taxon>
    </lineage>
</organism>
<name>A0A381U032_9ZZZZ</name>
<gene>
    <name evidence="2" type="ORF">METZ01_LOCUS73892</name>
</gene>
<evidence type="ECO:0000313" key="2">
    <source>
        <dbReference type="EMBL" id="SVA21038.1"/>
    </source>
</evidence>
<evidence type="ECO:0000259" key="1">
    <source>
        <dbReference type="Pfam" id="PF04909"/>
    </source>
</evidence>